<protein>
    <submittedName>
        <fullName evidence="8">Cyanate permease</fullName>
    </submittedName>
</protein>
<dbReference type="Pfam" id="PF07690">
    <property type="entry name" value="MFS_1"/>
    <property type="match status" value="1"/>
</dbReference>
<evidence type="ECO:0000256" key="2">
    <source>
        <dbReference type="ARBA" id="ARBA00022448"/>
    </source>
</evidence>
<dbReference type="EMBL" id="QJSX01000009">
    <property type="protein sequence ID" value="PYE53280.1"/>
    <property type="molecule type" value="Genomic_DNA"/>
</dbReference>
<dbReference type="InterPro" id="IPR036259">
    <property type="entry name" value="MFS_trans_sf"/>
</dbReference>
<dbReference type="SUPFAM" id="SSF103473">
    <property type="entry name" value="MFS general substrate transporter"/>
    <property type="match status" value="1"/>
</dbReference>
<dbReference type="PROSITE" id="PS50850">
    <property type="entry name" value="MFS"/>
    <property type="match status" value="1"/>
</dbReference>
<feature type="transmembrane region" description="Helical" evidence="6">
    <location>
        <begin position="272"/>
        <end position="291"/>
    </location>
</feature>
<dbReference type="PANTHER" id="PTHR43385:SF1">
    <property type="entry name" value="RIBOFLAVIN TRANSPORTER RIBJ"/>
    <property type="match status" value="1"/>
</dbReference>
<dbReference type="Proteomes" id="UP000248326">
    <property type="component" value="Unassembled WGS sequence"/>
</dbReference>
<dbReference type="GO" id="GO:0016020">
    <property type="term" value="C:membrane"/>
    <property type="evidence" value="ECO:0007669"/>
    <property type="project" value="UniProtKB-SubCell"/>
</dbReference>
<dbReference type="Gene3D" id="1.20.1250.20">
    <property type="entry name" value="MFS general substrate transporter like domains"/>
    <property type="match status" value="1"/>
</dbReference>
<dbReference type="AlphaFoldDB" id="A0A318S9X0"/>
<dbReference type="InterPro" id="IPR052983">
    <property type="entry name" value="MFS_Riboflavin_Transporter"/>
</dbReference>
<keyword evidence="2" id="KW-0813">Transport</keyword>
<dbReference type="InterPro" id="IPR011701">
    <property type="entry name" value="MFS"/>
</dbReference>
<evidence type="ECO:0000256" key="6">
    <source>
        <dbReference type="SAM" id="Phobius"/>
    </source>
</evidence>
<feature type="transmembrane region" description="Helical" evidence="6">
    <location>
        <begin position="63"/>
        <end position="80"/>
    </location>
</feature>
<evidence type="ECO:0000313" key="8">
    <source>
        <dbReference type="EMBL" id="PYE53280.1"/>
    </source>
</evidence>
<gene>
    <name evidence="8" type="ORF">DES52_10952</name>
</gene>
<name>A0A318S9X0_9DEIO</name>
<keyword evidence="3 6" id="KW-0812">Transmembrane</keyword>
<dbReference type="GO" id="GO:0022857">
    <property type="term" value="F:transmembrane transporter activity"/>
    <property type="evidence" value="ECO:0007669"/>
    <property type="project" value="InterPro"/>
</dbReference>
<feature type="transmembrane region" description="Helical" evidence="6">
    <location>
        <begin position="392"/>
        <end position="412"/>
    </location>
</feature>
<feature type="transmembrane region" description="Helical" evidence="6">
    <location>
        <begin position="179"/>
        <end position="200"/>
    </location>
</feature>
<feature type="transmembrane region" description="Helical" evidence="6">
    <location>
        <begin position="20"/>
        <end position="43"/>
    </location>
</feature>
<comment type="subcellular location">
    <subcellularLocation>
        <location evidence="1">Membrane</location>
        <topology evidence="1">Multi-pass membrane protein</topology>
    </subcellularLocation>
</comment>
<evidence type="ECO:0000259" key="7">
    <source>
        <dbReference type="PROSITE" id="PS50850"/>
    </source>
</evidence>
<feature type="transmembrane region" description="Helical" evidence="6">
    <location>
        <begin position="298"/>
        <end position="321"/>
    </location>
</feature>
<evidence type="ECO:0000256" key="3">
    <source>
        <dbReference type="ARBA" id="ARBA00022692"/>
    </source>
</evidence>
<dbReference type="OrthoDB" id="66388at2"/>
<feature type="domain" description="Major facilitator superfamily (MFS) profile" evidence="7">
    <location>
        <begin position="21"/>
        <end position="416"/>
    </location>
</feature>
<proteinExistence type="predicted"/>
<keyword evidence="9" id="KW-1185">Reference proteome</keyword>
<dbReference type="PANTHER" id="PTHR43385">
    <property type="entry name" value="RIBOFLAVIN TRANSPORTER RIBJ"/>
    <property type="match status" value="1"/>
</dbReference>
<evidence type="ECO:0000256" key="1">
    <source>
        <dbReference type="ARBA" id="ARBA00004141"/>
    </source>
</evidence>
<feature type="transmembrane region" description="Helical" evidence="6">
    <location>
        <begin position="87"/>
        <end position="107"/>
    </location>
</feature>
<comment type="caution">
    <text evidence="8">The sequence shown here is derived from an EMBL/GenBank/DDBJ whole genome shotgun (WGS) entry which is preliminary data.</text>
</comment>
<sequence length="422" mass="44352">MLLSDSEATRGSVTRSPSFYGWTIVRALALTTTVSYGVLYYSYAVFLPAMEHDLDLNRAQTSGAFSLALLVAGLVAPLVGRTVDRRGARIVMTFGAILATLLVLAWSRVTTLPDLYATWLLMGVAMACVFYDPAFAVVARWFRRDRPKALLIITLVAGLASTIFVPLTTALVTELGWRAALFALAGLLGVTTVLPHGLLLRRDPADLGLMPDGTGSVQAVSRQPSRTSLRDLTRNSNFRLLALAFSLAQFTAVALAAHLVPLLLERGYTPSFVGLAAGGVGLAALPGRALFAPFLTRWSLGFLATAVFTLRGTALLILLAVPGVIGVWAFVLLFGMANGMTTLVRASMVADHFGSENFGLVAGSLSFISSLAQAAAPFAVGALHGAASGYTSSLWLLLVVGAASVVAVMNAARSAKVTFAAT</sequence>
<feature type="transmembrane region" description="Helical" evidence="6">
    <location>
        <begin position="327"/>
        <end position="346"/>
    </location>
</feature>
<evidence type="ECO:0000256" key="4">
    <source>
        <dbReference type="ARBA" id="ARBA00022989"/>
    </source>
</evidence>
<accession>A0A318S9X0</accession>
<dbReference type="CDD" id="cd17355">
    <property type="entry name" value="MFS_YcxA_like"/>
    <property type="match status" value="1"/>
</dbReference>
<evidence type="ECO:0000256" key="5">
    <source>
        <dbReference type="ARBA" id="ARBA00023136"/>
    </source>
</evidence>
<organism evidence="8 9">
    <name type="scientific">Deinococcus yavapaiensis KR-236</name>
    <dbReference type="NCBI Taxonomy" id="694435"/>
    <lineage>
        <taxon>Bacteria</taxon>
        <taxon>Thermotogati</taxon>
        <taxon>Deinococcota</taxon>
        <taxon>Deinococci</taxon>
        <taxon>Deinococcales</taxon>
        <taxon>Deinococcaceae</taxon>
        <taxon>Deinococcus</taxon>
    </lineage>
</organism>
<dbReference type="InterPro" id="IPR020846">
    <property type="entry name" value="MFS_dom"/>
</dbReference>
<evidence type="ECO:0000313" key="9">
    <source>
        <dbReference type="Proteomes" id="UP000248326"/>
    </source>
</evidence>
<feature type="transmembrane region" description="Helical" evidence="6">
    <location>
        <begin position="149"/>
        <end position="173"/>
    </location>
</feature>
<feature type="transmembrane region" description="Helical" evidence="6">
    <location>
        <begin position="358"/>
        <end position="380"/>
    </location>
</feature>
<keyword evidence="4 6" id="KW-1133">Transmembrane helix</keyword>
<keyword evidence="5 6" id="KW-0472">Membrane</keyword>
<reference evidence="8 9" key="1">
    <citation type="submission" date="2018-06" db="EMBL/GenBank/DDBJ databases">
        <title>Genomic Encyclopedia of Type Strains, Phase IV (KMG-IV): sequencing the most valuable type-strain genomes for metagenomic binning, comparative biology and taxonomic classification.</title>
        <authorList>
            <person name="Goeker M."/>
        </authorList>
    </citation>
    <scope>NUCLEOTIDE SEQUENCE [LARGE SCALE GENOMIC DNA]</scope>
    <source>
        <strain evidence="8 9">DSM 18048</strain>
    </source>
</reference>
<feature type="transmembrane region" description="Helical" evidence="6">
    <location>
        <begin position="240"/>
        <end position="260"/>
    </location>
</feature>
<feature type="transmembrane region" description="Helical" evidence="6">
    <location>
        <begin position="119"/>
        <end position="142"/>
    </location>
</feature>